<name>A0A1Q5ZVF2_9SPHI</name>
<keyword evidence="10" id="KW-1185">Reference proteome</keyword>
<keyword evidence="3" id="KW-0233">DNA recombination</keyword>
<feature type="domain" description="Resolvase/invertase-type recombinase catalytic" evidence="7">
    <location>
        <begin position="17"/>
        <end position="167"/>
    </location>
</feature>
<evidence type="ECO:0000256" key="3">
    <source>
        <dbReference type="ARBA" id="ARBA00023172"/>
    </source>
</evidence>
<feature type="domain" description="Recombinase" evidence="8">
    <location>
        <begin position="174"/>
        <end position="287"/>
    </location>
</feature>
<sequence>MGKYLISNLVKKNIMKIADLYIRVSTDEQADKGYSQRDQEERLMRYCELKGYTVRNIYIEDYSAKTFNRPQWTKLIAGLRKQRNNKYTTLLLFTKWDRFSRNISQAYQTIDLLNTLRVEPQGIEQPLDLSVPENKMMLAFYLAAPEVENDRRALNVFHGMRRAKKEGRWMGTAPLGYTNQIGEDKRKFIAIHEVEGAILRWAFQQIVDNNFNTEQIWKMVRQKAAGYPRFSKNNFWVAIRNPLYCGKIFIPPFKDENGHFVRGQHEALIPEMLFNEAQQVLDGRKRVIKPKIVSMENLPLRGFLKCPQCGRMLTGSASKGKMGNYYYYYHCSGECKVRFKAENTNKVFVEQLSELIPKPGMIEVYILSVVEDFKNQTKKQDSERRQIISQLEQLNTRMQNARIQKVDGLLDDDDFQMLKQDTNAKIEKLEAELGNLSDKHKEINFLLEKGLKKLLGLDLRYVNGTVEEKREIVSSMFPENLVFDGVQHRTPRLNSAVVLIYQKNSELEGIKKGTNPFELDLSQEVTQLRLELRTHRLRVCCSTN</sequence>
<dbReference type="InterPro" id="IPR006118">
    <property type="entry name" value="Recombinase_CS"/>
</dbReference>
<dbReference type="Gene3D" id="3.40.50.1390">
    <property type="entry name" value="Resolvase, N-terminal catalytic domain"/>
    <property type="match status" value="1"/>
</dbReference>
<evidence type="ECO:0000313" key="9">
    <source>
        <dbReference type="EMBL" id="OKS85678.1"/>
    </source>
</evidence>
<dbReference type="SUPFAM" id="SSF53041">
    <property type="entry name" value="Resolvase-like"/>
    <property type="match status" value="1"/>
</dbReference>
<dbReference type="InterPro" id="IPR036162">
    <property type="entry name" value="Resolvase-like_N_sf"/>
</dbReference>
<dbReference type="Pfam" id="PF00239">
    <property type="entry name" value="Resolvase"/>
    <property type="match status" value="1"/>
</dbReference>
<evidence type="ECO:0000256" key="4">
    <source>
        <dbReference type="PIRSR" id="PIRSR606118-50"/>
    </source>
</evidence>
<evidence type="ECO:0000256" key="5">
    <source>
        <dbReference type="PROSITE-ProRule" id="PRU10137"/>
    </source>
</evidence>
<dbReference type="Pfam" id="PF07508">
    <property type="entry name" value="Recombinase"/>
    <property type="match status" value="1"/>
</dbReference>
<dbReference type="InterPro" id="IPR038109">
    <property type="entry name" value="DNA_bind_recomb_sf"/>
</dbReference>
<dbReference type="PROSITE" id="PS51736">
    <property type="entry name" value="RECOMBINASES_3"/>
    <property type="match status" value="1"/>
</dbReference>
<keyword evidence="6" id="KW-0175">Coiled coil</keyword>
<dbReference type="Pfam" id="PF13408">
    <property type="entry name" value="Zn_ribbon_recom"/>
    <property type="match status" value="1"/>
</dbReference>
<keyword evidence="2" id="KW-0238">DNA-binding</keyword>
<evidence type="ECO:0000259" key="7">
    <source>
        <dbReference type="PROSITE" id="PS51736"/>
    </source>
</evidence>
<dbReference type="PROSITE" id="PS00397">
    <property type="entry name" value="RECOMBINASES_1"/>
    <property type="match status" value="1"/>
</dbReference>
<protein>
    <recommendedName>
        <fullName evidence="11">Resolvase/invertase-type recombinase catalytic domain-containing protein</fullName>
    </recommendedName>
</protein>
<dbReference type="PROSITE" id="PS51737">
    <property type="entry name" value="RECOMBINASE_DNA_BIND"/>
    <property type="match status" value="1"/>
</dbReference>
<keyword evidence="1" id="KW-0229">DNA integration</keyword>
<feature type="coiled-coil region" evidence="6">
    <location>
        <begin position="384"/>
        <end position="446"/>
    </location>
</feature>
<reference evidence="9 10" key="1">
    <citation type="submission" date="2016-11" db="EMBL/GenBank/DDBJ databases">
        <title>Whole Genome Sequencing of Mucilaginibacter polytrichastri RG4-7(T) isolated from the moss sample.</title>
        <authorList>
            <person name="Li Y."/>
        </authorList>
    </citation>
    <scope>NUCLEOTIDE SEQUENCE [LARGE SCALE GENOMIC DNA]</scope>
    <source>
        <strain evidence="9 10">RG4-7</strain>
    </source>
</reference>
<proteinExistence type="predicted"/>
<evidence type="ECO:0000259" key="8">
    <source>
        <dbReference type="PROSITE" id="PS51737"/>
    </source>
</evidence>
<dbReference type="InterPro" id="IPR011109">
    <property type="entry name" value="DNA_bind_recombinase_dom"/>
</dbReference>
<dbReference type="CDD" id="cd00338">
    <property type="entry name" value="Ser_Recombinase"/>
    <property type="match status" value="1"/>
</dbReference>
<dbReference type="InterPro" id="IPR025827">
    <property type="entry name" value="Zn_ribbon_recom_dom"/>
</dbReference>
<evidence type="ECO:0000313" key="10">
    <source>
        <dbReference type="Proteomes" id="UP000186720"/>
    </source>
</evidence>
<accession>A0A1Q5ZVF2</accession>
<dbReference type="AlphaFoldDB" id="A0A1Q5ZVF2"/>
<dbReference type="SMART" id="SM00857">
    <property type="entry name" value="Resolvase"/>
    <property type="match status" value="1"/>
</dbReference>
<dbReference type="STRING" id="1302689.RG47T_1124"/>
<dbReference type="Gene3D" id="3.90.1750.20">
    <property type="entry name" value="Putative Large Serine Recombinase, Chain B, Domain 2"/>
    <property type="match status" value="1"/>
</dbReference>
<evidence type="ECO:0000256" key="1">
    <source>
        <dbReference type="ARBA" id="ARBA00022908"/>
    </source>
</evidence>
<dbReference type="InterPro" id="IPR050639">
    <property type="entry name" value="SSR_resolvase"/>
</dbReference>
<dbReference type="EMBL" id="MPPL01000001">
    <property type="protein sequence ID" value="OKS85678.1"/>
    <property type="molecule type" value="Genomic_DNA"/>
</dbReference>
<evidence type="ECO:0000256" key="2">
    <source>
        <dbReference type="ARBA" id="ARBA00023125"/>
    </source>
</evidence>
<dbReference type="Proteomes" id="UP000186720">
    <property type="component" value="Unassembled WGS sequence"/>
</dbReference>
<gene>
    <name evidence="9" type="ORF">RG47T_1124</name>
</gene>
<comment type="caution">
    <text evidence="9">The sequence shown here is derived from an EMBL/GenBank/DDBJ whole genome shotgun (WGS) entry which is preliminary data.</text>
</comment>
<dbReference type="GO" id="GO:0000150">
    <property type="term" value="F:DNA strand exchange activity"/>
    <property type="evidence" value="ECO:0007669"/>
    <property type="project" value="InterPro"/>
</dbReference>
<dbReference type="PANTHER" id="PTHR30461">
    <property type="entry name" value="DNA-INVERTASE FROM LAMBDOID PROPHAGE"/>
    <property type="match status" value="1"/>
</dbReference>
<evidence type="ECO:0000256" key="6">
    <source>
        <dbReference type="SAM" id="Coils"/>
    </source>
</evidence>
<dbReference type="GO" id="GO:0015074">
    <property type="term" value="P:DNA integration"/>
    <property type="evidence" value="ECO:0007669"/>
    <property type="project" value="UniProtKB-KW"/>
</dbReference>
<evidence type="ECO:0008006" key="11">
    <source>
        <dbReference type="Google" id="ProtNLM"/>
    </source>
</evidence>
<feature type="active site" description="O-(5'-phospho-DNA)-serine intermediate" evidence="4 5">
    <location>
        <position position="25"/>
    </location>
</feature>
<dbReference type="GO" id="GO:0003677">
    <property type="term" value="F:DNA binding"/>
    <property type="evidence" value="ECO:0007669"/>
    <property type="project" value="UniProtKB-KW"/>
</dbReference>
<organism evidence="9 10">
    <name type="scientific">Mucilaginibacter polytrichastri</name>
    <dbReference type="NCBI Taxonomy" id="1302689"/>
    <lineage>
        <taxon>Bacteria</taxon>
        <taxon>Pseudomonadati</taxon>
        <taxon>Bacteroidota</taxon>
        <taxon>Sphingobacteriia</taxon>
        <taxon>Sphingobacteriales</taxon>
        <taxon>Sphingobacteriaceae</taxon>
        <taxon>Mucilaginibacter</taxon>
    </lineage>
</organism>
<dbReference type="InterPro" id="IPR006119">
    <property type="entry name" value="Resolv_N"/>
</dbReference>
<dbReference type="PANTHER" id="PTHR30461:SF23">
    <property type="entry name" value="DNA RECOMBINASE-RELATED"/>
    <property type="match status" value="1"/>
</dbReference>